<dbReference type="SUPFAM" id="SSF46785">
    <property type="entry name" value="Winged helix' DNA-binding domain"/>
    <property type="match status" value="1"/>
</dbReference>
<comment type="caution">
    <text evidence="2">The sequence shown here is derived from an EMBL/GenBank/DDBJ whole genome shotgun (WGS) entry which is preliminary data.</text>
</comment>
<name>A0A090Z8U7_PAEMA</name>
<evidence type="ECO:0000313" key="3">
    <source>
        <dbReference type="Proteomes" id="UP000029278"/>
    </source>
</evidence>
<evidence type="ECO:0000313" key="2">
    <source>
        <dbReference type="EMBL" id="KFN07037.1"/>
    </source>
</evidence>
<reference evidence="2 3" key="1">
    <citation type="submission" date="2014-04" db="EMBL/GenBank/DDBJ databases">
        <authorList>
            <person name="Bishop-Lilly K.A."/>
            <person name="Broomall S.M."/>
            <person name="Chain P.S."/>
            <person name="Chertkov O."/>
            <person name="Coyne S.R."/>
            <person name="Daligault H.E."/>
            <person name="Davenport K.W."/>
            <person name="Erkkila T."/>
            <person name="Frey K.G."/>
            <person name="Gibbons H.S."/>
            <person name="Gu W."/>
            <person name="Jaissle J."/>
            <person name="Johnson S.L."/>
            <person name="Koroleva G.I."/>
            <person name="Ladner J.T."/>
            <person name="Lo C.-C."/>
            <person name="Minogue T.D."/>
            <person name="Munk C."/>
            <person name="Palacios G.F."/>
            <person name="Redden C.L."/>
            <person name="Rosenzweig C.N."/>
            <person name="Scholz M.B."/>
            <person name="Teshima H."/>
            <person name="Xu Y."/>
        </authorList>
    </citation>
    <scope>NUCLEOTIDE SEQUENCE [LARGE SCALE GENOMIC DNA]</scope>
    <source>
        <strain evidence="2 3">8244</strain>
    </source>
</reference>
<protein>
    <submittedName>
        <fullName evidence="2">HTH domain protein</fullName>
    </submittedName>
</protein>
<dbReference type="HOGENOM" id="CLU_2667624_0_0_9"/>
<sequence>MRERKIVDLLTGSQVPVKMNELTHQLGLAERTVRELIRGLNKDGEKNGFRIRMIRGLGYRLEITDGLPAANEKTT</sequence>
<keyword evidence="3" id="KW-1185">Reference proteome</keyword>
<feature type="domain" description="Helix-turn-helix type 11" evidence="1">
    <location>
        <begin position="2"/>
        <end position="60"/>
    </location>
</feature>
<dbReference type="Pfam" id="PF08279">
    <property type="entry name" value="HTH_11"/>
    <property type="match status" value="1"/>
</dbReference>
<dbReference type="RefSeq" id="WP_036626455.1">
    <property type="nucleotide sequence ID" value="NZ_JAKOBR010000066.1"/>
</dbReference>
<gene>
    <name evidence="2" type="ORF">DJ90_4636</name>
</gene>
<dbReference type="GeneID" id="77009755"/>
<dbReference type="STRING" id="44252.DJ90_4636"/>
<evidence type="ECO:0000259" key="1">
    <source>
        <dbReference type="Pfam" id="PF08279"/>
    </source>
</evidence>
<dbReference type="InterPro" id="IPR013196">
    <property type="entry name" value="HTH_11"/>
</dbReference>
<dbReference type="Gene3D" id="1.10.10.10">
    <property type="entry name" value="Winged helix-like DNA-binding domain superfamily/Winged helix DNA-binding domain"/>
    <property type="match status" value="1"/>
</dbReference>
<organism evidence="2 3">
    <name type="scientific">Paenibacillus macerans</name>
    <name type="common">Bacillus macerans</name>
    <dbReference type="NCBI Taxonomy" id="44252"/>
    <lineage>
        <taxon>Bacteria</taxon>
        <taxon>Bacillati</taxon>
        <taxon>Bacillota</taxon>
        <taxon>Bacilli</taxon>
        <taxon>Bacillales</taxon>
        <taxon>Paenibacillaceae</taxon>
        <taxon>Paenibacillus</taxon>
    </lineage>
</organism>
<accession>A0A090Z8U7</accession>
<dbReference type="EMBL" id="JMQA01000036">
    <property type="protein sequence ID" value="KFN07037.1"/>
    <property type="molecule type" value="Genomic_DNA"/>
</dbReference>
<dbReference type="PATRIC" id="fig|44252.3.peg.4024"/>
<dbReference type="AlphaFoldDB" id="A0A090Z8U7"/>
<dbReference type="Proteomes" id="UP000029278">
    <property type="component" value="Unassembled WGS sequence"/>
</dbReference>
<proteinExistence type="predicted"/>
<dbReference type="InterPro" id="IPR036390">
    <property type="entry name" value="WH_DNA-bd_sf"/>
</dbReference>
<dbReference type="InterPro" id="IPR036388">
    <property type="entry name" value="WH-like_DNA-bd_sf"/>
</dbReference>